<evidence type="ECO:0000313" key="3">
    <source>
        <dbReference type="Proteomes" id="UP001500469"/>
    </source>
</evidence>
<dbReference type="Pfam" id="PF00535">
    <property type="entry name" value="Glycos_transf_2"/>
    <property type="match status" value="1"/>
</dbReference>
<comment type="caution">
    <text evidence="2">The sequence shown here is derived from an EMBL/GenBank/DDBJ whole genome shotgun (WGS) entry which is preliminary data.</text>
</comment>
<dbReference type="PANTHER" id="PTHR22916">
    <property type="entry name" value="GLYCOSYLTRANSFERASE"/>
    <property type="match status" value="1"/>
</dbReference>
<dbReference type="SUPFAM" id="SSF53448">
    <property type="entry name" value="Nucleotide-diphospho-sugar transferases"/>
    <property type="match status" value="1"/>
</dbReference>
<proteinExistence type="predicted"/>
<reference evidence="3" key="1">
    <citation type="journal article" date="2019" name="Int. J. Syst. Evol. Microbiol.">
        <title>The Global Catalogue of Microorganisms (GCM) 10K type strain sequencing project: providing services to taxonomists for standard genome sequencing and annotation.</title>
        <authorList>
            <consortium name="The Broad Institute Genomics Platform"/>
            <consortium name="The Broad Institute Genome Sequencing Center for Infectious Disease"/>
            <person name="Wu L."/>
            <person name="Ma J."/>
        </authorList>
    </citation>
    <scope>NUCLEOTIDE SEQUENCE [LARGE SCALE GENOMIC DNA]</scope>
    <source>
        <strain evidence="3">JCM 16112</strain>
    </source>
</reference>
<organism evidence="2 3">
    <name type="scientific">Algoriphagus jejuensis</name>
    <dbReference type="NCBI Taxonomy" id="419934"/>
    <lineage>
        <taxon>Bacteria</taxon>
        <taxon>Pseudomonadati</taxon>
        <taxon>Bacteroidota</taxon>
        <taxon>Cytophagia</taxon>
        <taxon>Cytophagales</taxon>
        <taxon>Cyclobacteriaceae</taxon>
        <taxon>Algoriphagus</taxon>
    </lineage>
</organism>
<accession>A0ABP3YG93</accession>
<dbReference type="PANTHER" id="PTHR22916:SF3">
    <property type="entry name" value="UDP-GLCNAC:BETAGAL BETA-1,3-N-ACETYLGLUCOSAMINYLTRANSFERASE-LIKE PROTEIN 1"/>
    <property type="match status" value="1"/>
</dbReference>
<evidence type="ECO:0000313" key="2">
    <source>
        <dbReference type="EMBL" id="GAA0880453.1"/>
    </source>
</evidence>
<dbReference type="InterPro" id="IPR001173">
    <property type="entry name" value="Glyco_trans_2-like"/>
</dbReference>
<dbReference type="RefSeq" id="WP_343853825.1">
    <property type="nucleotide sequence ID" value="NZ_BAAAFI010000044.1"/>
</dbReference>
<evidence type="ECO:0000259" key="1">
    <source>
        <dbReference type="Pfam" id="PF00535"/>
    </source>
</evidence>
<gene>
    <name evidence="2" type="ORF">GCM10009119_34230</name>
</gene>
<dbReference type="EMBL" id="BAAAFI010000044">
    <property type="protein sequence ID" value="GAA0880453.1"/>
    <property type="molecule type" value="Genomic_DNA"/>
</dbReference>
<dbReference type="InterPro" id="IPR029044">
    <property type="entry name" value="Nucleotide-diphossugar_trans"/>
</dbReference>
<feature type="domain" description="Glycosyltransferase 2-like" evidence="1">
    <location>
        <begin position="5"/>
        <end position="142"/>
    </location>
</feature>
<name>A0ABP3YG93_9BACT</name>
<dbReference type="Proteomes" id="UP001500469">
    <property type="component" value="Unassembled WGS sequence"/>
</dbReference>
<sequence length="309" mass="35786">MVKFSICIPAFKSSFLQECIESILTQTNDDFELLILNDCSPQPVEEVVKKFVDPRIRYFANEKNVGAYHLVDNWNKCLSIAVGEFLLIMGDDDRLHPDYLSEFAALIEKFPDLNVYHCRSKIINDDGDTVRLTPALPAFEHVFDSIWQRLEQLRSNYISDYVYRTAALRAQGGFFHLPLAWGSDDITAFVASREHGIAHTNRPVFEYRSNTQSITSTGSDLTKMEANLGYADWLRDFLKNKPADEIDQIAKDYLLTHFDRLMQKRRSYTILISMKSNRIAKARNWWNNRQKFGLSSRDIAVTFLKSFQQ</sequence>
<protein>
    <submittedName>
        <fullName evidence="2">Glycosyltransferase family 2 protein</fullName>
    </submittedName>
</protein>
<keyword evidence="3" id="KW-1185">Reference proteome</keyword>
<dbReference type="Gene3D" id="3.90.550.10">
    <property type="entry name" value="Spore Coat Polysaccharide Biosynthesis Protein SpsA, Chain A"/>
    <property type="match status" value="1"/>
</dbReference>